<organism evidence="4 5">
    <name type="scientific">Dinothrombium tinctorium</name>
    <dbReference type="NCBI Taxonomy" id="1965070"/>
    <lineage>
        <taxon>Eukaryota</taxon>
        <taxon>Metazoa</taxon>
        <taxon>Ecdysozoa</taxon>
        <taxon>Arthropoda</taxon>
        <taxon>Chelicerata</taxon>
        <taxon>Arachnida</taxon>
        <taxon>Acari</taxon>
        <taxon>Acariformes</taxon>
        <taxon>Trombidiformes</taxon>
        <taxon>Prostigmata</taxon>
        <taxon>Anystina</taxon>
        <taxon>Parasitengona</taxon>
        <taxon>Trombidioidea</taxon>
        <taxon>Trombidiidae</taxon>
        <taxon>Dinothrombium</taxon>
    </lineage>
</organism>
<dbReference type="Pfam" id="PF11357">
    <property type="entry name" value="Spy1"/>
    <property type="match status" value="1"/>
</dbReference>
<sequence>MDASLNSTKYQDFVITVKDVNAFKRLLDETTVKEFFEWDRCSMLADKYLIAMALAYFKRACFTPRQYTPFNFFVALYLGHDMEEDDLDLKNDLIRFAISEKITEAKVKLFLRKRDKLWEALQFRTAVNRLCCEELMKICLPTHSIWRRSRQFNHGGVNIPFYIKENVHRELHLTHSFSYSSSRVRCIVCEAHRYLSQKQLFRGDGDFDNYKRQQQCYQNSASNNISKTRSIFQLPRILSEPNSLHQTRVSNYARKALKANHYPTNFSEIFVFEE</sequence>
<dbReference type="STRING" id="1965070.A0A443RDQ1"/>
<comment type="caution">
    <text evidence="4">The sequence shown here is derived from an EMBL/GenBank/DDBJ whole genome shotgun (WGS) entry which is preliminary data.</text>
</comment>
<evidence type="ECO:0000256" key="2">
    <source>
        <dbReference type="ARBA" id="ARBA00023306"/>
    </source>
</evidence>
<protein>
    <submittedName>
        <fullName evidence="4">Uncharacterized protein</fullName>
    </submittedName>
</protein>
<dbReference type="GO" id="GO:0019901">
    <property type="term" value="F:protein kinase binding"/>
    <property type="evidence" value="ECO:0007669"/>
    <property type="project" value="InterPro"/>
</dbReference>
<reference evidence="4" key="2">
    <citation type="submission" date="2018-11" db="EMBL/GenBank/DDBJ databases">
        <title>Trombidioid mite genomics.</title>
        <authorList>
            <person name="Dong X."/>
        </authorList>
    </citation>
    <scope>NUCLEOTIDE SEQUENCE</scope>
    <source>
        <strain evidence="4">UoL-WK</strain>
    </source>
</reference>
<comment type="similarity">
    <text evidence="1">Belongs to the Speedy/Ringo family.</text>
</comment>
<dbReference type="OrthoDB" id="6513577at2759"/>
<reference evidence="4 5" key="1">
    <citation type="journal article" date="2018" name="Gigascience">
        <title>Genomes of trombidid mites reveal novel predicted allergens and laterally-transferred genes associated with secondary metabolism.</title>
        <authorList>
            <person name="Dong X."/>
            <person name="Chaisiri K."/>
            <person name="Xia D."/>
            <person name="Armstrong S.D."/>
            <person name="Fang Y."/>
            <person name="Donnelly M.J."/>
            <person name="Kadowaki T."/>
            <person name="McGarry J.W."/>
            <person name="Darby A.C."/>
            <person name="Makepeace B.L."/>
        </authorList>
    </citation>
    <scope>NUCLEOTIDE SEQUENCE [LARGE SCALE GENOMIC DNA]</scope>
    <source>
        <strain evidence="4">UoL-WK</strain>
    </source>
</reference>
<keyword evidence="5" id="KW-1185">Reference proteome</keyword>
<evidence type="ECO:0000313" key="3">
    <source>
        <dbReference type="EMBL" id="RWS11487.1"/>
    </source>
</evidence>
<evidence type="ECO:0000313" key="4">
    <source>
        <dbReference type="EMBL" id="RWS13393.1"/>
    </source>
</evidence>
<dbReference type="EMBL" id="NCKU01001686">
    <property type="protein sequence ID" value="RWS11487.1"/>
    <property type="molecule type" value="Genomic_DNA"/>
</dbReference>
<dbReference type="EMBL" id="NCKU01001002">
    <property type="protein sequence ID" value="RWS13393.1"/>
    <property type="molecule type" value="Genomic_DNA"/>
</dbReference>
<gene>
    <name evidence="4" type="ORF">B4U79_09361</name>
    <name evidence="3" type="ORF">B4U79_13442</name>
</gene>
<evidence type="ECO:0000256" key="1">
    <source>
        <dbReference type="ARBA" id="ARBA00010932"/>
    </source>
</evidence>
<dbReference type="InterPro" id="IPR052316">
    <property type="entry name" value="Speedy-Ringo_regulator"/>
</dbReference>
<dbReference type="PANTHER" id="PTHR31545:SF5">
    <property type="entry name" value="SPEEDY PROTEIN A"/>
    <property type="match status" value="1"/>
</dbReference>
<keyword evidence="2" id="KW-0131">Cell cycle</keyword>
<evidence type="ECO:0000313" key="5">
    <source>
        <dbReference type="Proteomes" id="UP000285301"/>
    </source>
</evidence>
<dbReference type="InterPro" id="IPR020984">
    <property type="entry name" value="Speedy"/>
</dbReference>
<dbReference type="Proteomes" id="UP000285301">
    <property type="component" value="Unassembled WGS sequence"/>
</dbReference>
<accession>A0A443RDQ1</accession>
<proteinExistence type="inferred from homology"/>
<dbReference type="AlphaFoldDB" id="A0A443RDQ1"/>
<name>A0A443RDQ1_9ACAR</name>
<dbReference type="PANTHER" id="PTHR31545">
    <property type="entry name" value="SEEDY PROTEIN A/C FAMILY MEMBER"/>
    <property type="match status" value="1"/>
</dbReference>